<evidence type="ECO:0000256" key="4">
    <source>
        <dbReference type="ARBA" id="ARBA00022840"/>
    </source>
</evidence>
<dbReference type="InterPro" id="IPR003593">
    <property type="entry name" value="AAA+_ATPase"/>
</dbReference>
<protein>
    <submittedName>
        <fullName evidence="6">Energy-coupling factor transport system ATP-binding protein</fullName>
    </submittedName>
</protein>
<dbReference type="Pfam" id="PF00005">
    <property type="entry name" value="ABC_tran"/>
    <property type="match status" value="2"/>
</dbReference>
<keyword evidence="7" id="KW-1185">Reference proteome</keyword>
<evidence type="ECO:0000313" key="7">
    <source>
        <dbReference type="Proteomes" id="UP000237752"/>
    </source>
</evidence>
<feature type="domain" description="ABC transporter" evidence="5">
    <location>
        <begin position="269"/>
        <end position="490"/>
    </location>
</feature>
<evidence type="ECO:0000256" key="3">
    <source>
        <dbReference type="ARBA" id="ARBA00022741"/>
    </source>
</evidence>
<dbReference type="PANTHER" id="PTHR43553">
    <property type="entry name" value="HEAVY METAL TRANSPORTER"/>
    <property type="match status" value="1"/>
</dbReference>
<evidence type="ECO:0000259" key="5">
    <source>
        <dbReference type="PROSITE" id="PS50893"/>
    </source>
</evidence>
<accession>A0A2T1A708</accession>
<dbReference type="GO" id="GO:0016887">
    <property type="term" value="F:ATP hydrolysis activity"/>
    <property type="evidence" value="ECO:0007669"/>
    <property type="project" value="InterPro"/>
</dbReference>
<proteinExistence type="inferred from homology"/>
<evidence type="ECO:0000256" key="1">
    <source>
        <dbReference type="ARBA" id="ARBA00005417"/>
    </source>
</evidence>
<comment type="similarity">
    <text evidence="1">Belongs to the ABC transporter superfamily.</text>
</comment>
<dbReference type="CDD" id="cd03225">
    <property type="entry name" value="ABC_cobalt_CbiO_domain1"/>
    <property type="match status" value="2"/>
</dbReference>
<dbReference type="InterPro" id="IPR017871">
    <property type="entry name" value="ABC_transporter-like_CS"/>
</dbReference>
<dbReference type="SUPFAM" id="SSF52540">
    <property type="entry name" value="P-loop containing nucleoside triphosphate hydrolases"/>
    <property type="match status" value="2"/>
</dbReference>
<dbReference type="PROSITE" id="PS50893">
    <property type="entry name" value="ABC_TRANSPORTER_2"/>
    <property type="match status" value="2"/>
</dbReference>
<dbReference type="InterPro" id="IPR027417">
    <property type="entry name" value="P-loop_NTPase"/>
</dbReference>
<dbReference type="RefSeq" id="WP_238145167.1">
    <property type="nucleotide sequence ID" value="NZ_PVUE01000001.1"/>
</dbReference>
<comment type="caution">
    <text evidence="6">The sequence shown here is derived from an EMBL/GenBank/DDBJ whole genome shotgun (WGS) entry which is preliminary data.</text>
</comment>
<organism evidence="6 7">
    <name type="scientific">Antricoccus suffuscus</name>
    <dbReference type="NCBI Taxonomy" id="1629062"/>
    <lineage>
        <taxon>Bacteria</taxon>
        <taxon>Bacillati</taxon>
        <taxon>Actinomycetota</taxon>
        <taxon>Actinomycetes</taxon>
        <taxon>Geodermatophilales</taxon>
        <taxon>Antricoccaceae</taxon>
        <taxon>Antricoccus</taxon>
    </lineage>
</organism>
<keyword evidence="4 6" id="KW-0067">ATP-binding</keyword>
<dbReference type="InterPro" id="IPR003439">
    <property type="entry name" value="ABC_transporter-like_ATP-bd"/>
</dbReference>
<dbReference type="Gene3D" id="3.40.50.300">
    <property type="entry name" value="P-loop containing nucleotide triphosphate hydrolases"/>
    <property type="match status" value="2"/>
</dbReference>
<dbReference type="InterPro" id="IPR050095">
    <property type="entry name" value="ECF_ABC_transporter_ATP-bd"/>
</dbReference>
<name>A0A2T1A708_9ACTN</name>
<dbReference type="EMBL" id="PVUE01000001">
    <property type="protein sequence ID" value="PRZ44257.1"/>
    <property type="molecule type" value="Genomic_DNA"/>
</dbReference>
<dbReference type="PANTHER" id="PTHR43553:SF24">
    <property type="entry name" value="ENERGY-COUPLING FACTOR TRANSPORTER ATP-BINDING PROTEIN ECFA1"/>
    <property type="match status" value="1"/>
</dbReference>
<evidence type="ECO:0000256" key="2">
    <source>
        <dbReference type="ARBA" id="ARBA00022448"/>
    </source>
</evidence>
<dbReference type="GO" id="GO:0043190">
    <property type="term" value="C:ATP-binding cassette (ABC) transporter complex"/>
    <property type="evidence" value="ECO:0007669"/>
    <property type="project" value="TreeGrafter"/>
</dbReference>
<dbReference type="SMART" id="SM00382">
    <property type="entry name" value="AAA"/>
    <property type="match status" value="2"/>
</dbReference>
<dbReference type="GO" id="GO:0005524">
    <property type="term" value="F:ATP binding"/>
    <property type="evidence" value="ECO:0007669"/>
    <property type="project" value="UniProtKB-KW"/>
</dbReference>
<dbReference type="GO" id="GO:0042626">
    <property type="term" value="F:ATPase-coupled transmembrane transporter activity"/>
    <property type="evidence" value="ECO:0007669"/>
    <property type="project" value="TreeGrafter"/>
</dbReference>
<dbReference type="PROSITE" id="PS00211">
    <property type="entry name" value="ABC_TRANSPORTER_1"/>
    <property type="match status" value="2"/>
</dbReference>
<reference evidence="6 7" key="1">
    <citation type="submission" date="2018-03" db="EMBL/GenBank/DDBJ databases">
        <title>Genomic Encyclopedia of Archaeal and Bacterial Type Strains, Phase II (KMG-II): from individual species to whole genera.</title>
        <authorList>
            <person name="Goeker M."/>
        </authorList>
    </citation>
    <scope>NUCLEOTIDE SEQUENCE [LARGE SCALE GENOMIC DNA]</scope>
    <source>
        <strain evidence="6 7">DSM 100065</strain>
    </source>
</reference>
<feature type="domain" description="ABC transporter" evidence="5">
    <location>
        <begin position="14"/>
        <end position="249"/>
    </location>
</feature>
<dbReference type="AlphaFoldDB" id="A0A2T1A708"/>
<dbReference type="InterPro" id="IPR015856">
    <property type="entry name" value="ABC_transpr_CbiO/EcfA_su"/>
</dbReference>
<keyword evidence="3" id="KW-0547">Nucleotide-binding</keyword>
<sequence length="491" mass="52541">MSPHPDRGRSPARIEVRGFGFRHLARPTWAVRGISFTIEPGERVLLLGASGAGKSTLLSAIAGLLDYESGDIEGEILIDGQPPRPGDGRSGIVFQDPDAQIVMGRCGDEVAFGLENHGVPMDHIWPRVHDALAQVDFKYDVTRSTHSLSGGERQRLVLAGVLALRPGLLLLDEPTANLDPEGTATVVGALDRLRRSRSSTILMIEHKVSVALPIVDRVIVIDSQDGVIADGTPGTVIGAQATSLAAQGVWIDDSAPVAPSFCSAVGDDLMHAAAPRYRHSADGPLLPQPADFTLRAGTTTALVGPNGSGKSTLAMMLSGLRGPSSGSVTATDALANAEIRRKPLHKWKASILVSRIGTVFQNPEHQFLTGTLSAEIALGAQRAGRHDAQRRAEELLERLHLTHLADANPFTLSGGEKRRLSVATALATAPRVLVLDEPTFGQDRRTWAELHRLLAQQRDDGAALLLVTHDHLLVDTLSDEIIGLRRTEEVR</sequence>
<keyword evidence="2" id="KW-0813">Transport</keyword>
<dbReference type="Proteomes" id="UP000237752">
    <property type="component" value="Unassembled WGS sequence"/>
</dbReference>
<evidence type="ECO:0000313" key="6">
    <source>
        <dbReference type="EMBL" id="PRZ44257.1"/>
    </source>
</evidence>
<gene>
    <name evidence="6" type="ORF">CLV47_101382</name>
</gene>